<name>A0A5N6LE59_9ROSI</name>
<comment type="similarity">
    <text evidence="1">Belongs to the senescence regulator S40 family.</text>
</comment>
<dbReference type="InterPro" id="IPR007608">
    <property type="entry name" value="Senescence_reg_S40"/>
</dbReference>
<protein>
    <submittedName>
        <fullName evidence="3">Uncharacterized protein</fullName>
    </submittedName>
</protein>
<comment type="caution">
    <text evidence="3">The sequence shown here is derived from an EMBL/GenBank/DDBJ whole genome shotgun (WGS) entry which is preliminary data.</text>
</comment>
<dbReference type="GO" id="GO:0010150">
    <property type="term" value="P:leaf senescence"/>
    <property type="evidence" value="ECO:0007669"/>
    <property type="project" value="UniProtKB-ARBA"/>
</dbReference>
<sequence length="93" mass="10619">MPIRSKTPMPCPPLAGSLFFFFHRRHSKPSADRAFVFTGANASSLLLNIPDWSKILRNEYRDNRSRDSVDYDDVDGDDESPKRNLGKKTGFQD</sequence>
<dbReference type="Proteomes" id="UP000327013">
    <property type="component" value="Unassembled WGS sequence"/>
</dbReference>
<proteinExistence type="inferred from homology"/>
<evidence type="ECO:0000256" key="1">
    <source>
        <dbReference type="ARBA" id="ARBA00034773"/>
    </source>
</evidence>
<evidence type="ECO:0000313" key="4">
    <source>
        <dbReference type="Proteomes" id="UP000327013"/>
    </source>
</evidence>
<dbReference type="EMBL" id="VIBQ01001982">
    <property type="protein sequence ID" value="KAD0799904.1"/>
    <property type="molecule type" value="Genomic_DNA"/>
</dbReference>
<dbReference type="AlphaFoldDB" id="A0A5N6LE59"/>
<keyword evidence="4" id="KW-1185">Reference proteome</keyword>
<organism evidence="3 4">
    <name type="scientific">Carpinus fangiana</name>
    <dbReference type="NCBI Taxonomy" id="176857"/>
    <lineage>
        <taxon>Eukaryota</taxon>
        <taxon>Viridiplantae</taxon>
        <taxon>Streptophyta</taxon>
        <taxon>Embryophyta</taxon>
        <taxon>Tracheophyta</taxon>
        <taxon>Spermatophyta</taxon>
        <taxon>Magnoliopsida</taxon>
        <taxon>eudicotyledons</taxon>
        <taxon>Gunneridae</taxon>
        <taxon>Pentapetalae</taxon>
        <taxon>rosids</taxon>
        <taxon>fabids</taxon>
        <taxon>Fagales</taxon>
        <taxon>Betulaceae</taxon>
        <taxon>Carpinus</taxon>
    </lineage>
</organism>
<reference evidence="3 4" key="1">
    <citation type="submission" date="2019-06" db="EMBL/GenBank/DDBJ databases">
        <title>A chromosomal-level reference genome of Carpinus fangiana (Coryloideae, Betulaceae).</title>
        <authorList>
            <person name="Yang X."/>
            <person name="Wang Z."/>
            <person name="Zhang L."/>
            <person name="Hao G."/>
            <person name="Liu J."/>
            <person name="Yang Y."/>
        </authorList>
    </citation>
    <scope>NUCLEOTIDE SEQUENCE [LARGE SCALE GENOMIC DNA]</scope>
    <source>
        <strain evidence="3">Cfa_2016G</strain>
        <tissue evidence="3">Leaf</tissue>
    </source>
</reference>
<feature type="region of interest" description="Disordered" evidence="2">
    <location>
        <begin position="64"/>
        <end position="93"/>
    </location>
</feature>
<evidence type="ECO:0000256" key="2">
    <source>
        <dbReference type="SAM" id="MobiDB-lite"/>
    </source>
</evidence>
<dbReference type="Pfam" id="PF04520">
    <property type="entry name" value="Senescence_reg"/>
    <property type="match status" value="1"/>
</dbReference>
<accession>A0A5N6LE59</accession>
<gene>
    <name evidence="3" type="ORF">FH972_027282</name>
</gene>
<evidence type="ECO:0000313" key="3">
    <source>
        <dbReference type="EMBL" id="KAD0799904.1"/>
    </source>
</evidence>